<accession>A0ACB7P139</accession>
<keyword evidence="2" id="KW-1185">Reference proteome</keyword>
<comment type="caution">
    <text evidence="1">The sequence shown here is derived from an EMBL/GenBank/DDBJ whole genome shotgun (WGS) entry which is preliminary data.</text>
</comment>
<proteinExistence type="predicted"/>
<dbReference type="Proteomes" id="UP000724584">
    <property type="component" value="Unassembled WGS sequence"/>
</dbReference>
<name>A0ACB7P139_9PEZI</name>
<gene>
    <name evidence="1" type="ORF">F5144DRAFT_337529</name>
</gene>
<protein>
    <submittedName>
        <fullName evidence="1">Uncharacterized protein</fullName>
    </submittedName>
</protein>
<dbReference type="EMBL" id="JAGIZQ010000006">
    <property type="protein sequence ID" value="KAH6622748.1"/>
    <property type="molecule type" value="Genomic_DNA"/>
</dbReference>
<sequence>MQRNGIWKPVFLFLTEGERVGSSSMVCRLWLFDVCVCMCVGGCCGWLGVVRRGADFICLASLCLPQSLATLCPPYSARVAYLLDSTHHPLLTILCSSTAYHTAGGTGQRGLRPPAAGWWVVRAAVCRIRQHWSYKSNGRGVKEGGEHVAQWERLCVWVGGKRGGSSMR</sequence>
<organism evidence="1 2">
    <name type="scientific">Chaetomium tenue</name>
    <dbReference type="NCBI Taxonomy" id="1854479"/>
    <lineage>
        <taxon>Eukaryota</taxon>
        <taxon>Fungi</taxon>
        <taxon>Dikarya</taxon>
        <taxon>Ascomycota</taxon>
        <taxon>Pezizomycotina</taxon>
        <taxon>Sordariomycetes</taxon>
        <taxon>Sordariomycetidae</taxon>
        <taxon>Sordariales</taxon>
        <taxon>Chaetomiaceae</taxon>
        <taxon>Chaetomium</taxon>
    </lineage>
</organism>
<evidence type="ECO:0000313" key="1">
    <source>
        <dbReference type="EMBL" id="KAH6622748.1"/>
    </source>
</evidence>
<evidence type="ECO:0000313" key="2">
    <source>
        <dbReference type="Proteomes" id="UP000724584"/>
    </source>
</evidence>
<reference evidence="1 2" key="1">
    <citation type="journal article" date="2021" name="Nat. Commun.">
        <title>Genetic determinants of endophytism in the Arabidopsis root mycobiome.</title>
        <authorList>
            <person name="Mesny F."/>
            <person name="Miyauchi S."/>
            <person name="Thiergart T."/>
            <person name="Pickel B."/>
            <person name="Atanasova L."/>
            <person name="Karlsson M."/>
            <person name="Huettel B."/>
            <person name="Barry K.W."/>
            <person name="Haridas S."/>
            <person name="Chen C."/>
            <person name="Bauer D."/>
            <person name="Andreopoulos W."/>
            <person name="Pangilinan J."/>
            <person name="LaButti K."/>
            <person name="Riley R."/>
            <person name="Lipzen A."/>
            <person name="Clum A."/>
            <person name="Drula E."/>
            <person name="Henrissat B."/>
            <person name="Kohler A."/>
            <person name="Grigoriev I.V."/>
            <person name="Martin F.M."/>
            <person name="Hacquard S."/>
        </authorList>
    </citation>
    <scope>NUCLEOTIDE SEQUENCE [LARGE SCALE GENOMIC DNA]</scope>
    <source>
        <strain evidence="1 2">MPI-SDFR-AT-0079</strain>
    </source>
</reference>